<keyword evidence="12" id="KW-0902">Two-component regulatory system</keyword>
<dbReference type="EMBL" id="CP045915">
    <property type="protein sequence ID" value="QGH33177.1"/>
    <property type="molecule type" value="Genomic_DNA"/>
</dbReference>
<comment type="catalytic activity">
    <reaction evidence="1">
        <text>ATP + protein L-histidine = ADP + protein N-phospho-L-histidine.</text>
        <dbReference type="EC" id="2.7.13.3"/>
    </reaction>
</comment>
<feature type="domain" description="Histidine kinase/HSP90-like ATPase" evidence="15">
    <location>
        <begin position="475"/>
        <end position="575"/>
    </location>
</feature>
<dbReference type="Pfam" id="PF02518">
    <property type="entry name" value="HATPase_c"/>
    <property type="match status" value="1"/>
</dbReference>
<evidence type="ECO:0000256" key="1">
    <source>
        <dbReference type="ARBA" id="ARBA00000085"/>
    </source>
</evidence>
<evidence type="ECO:0000313" key="20">
    <source>
        <dbReference type="Proteomes" id="UP000339690"/>
    </source>
</evidence>
<keyword evidence="9 19" id="KW-0418">Kinase</keyword>
<evidence type="ECO:0000259" key="17">
    <source>
        <dbReference type="Pfam" id="PF07694"/>
    </source>
</evidence>
<feature type="domain" description="Signal transduction histidine kinase 5TM receptor LytS transmembrane region" evidence="17">
    <location>
        <begin position="26"/>
        <end position="205"/>
    </location>
</feature>
<feature type="transmembrane region" description="Helical" evidence="14">
    <location>
        <begin position="154"/>
        <end position="173"/>
    </location>
</feature>
<evidence type="ECO:0000256" key="13">
    <source>
        <dbReference type="ARBA" id="ARBA00023136"/>
    </source>
</evidence>
<dbReference type="PANTHER" id="PTHR34220">
    <property type="entry name" value="SENSOR HISTIDINE KINASE YPDA"/>
    <property type="match status" value="1"/>
</dbReference>
<dbReference type="SUPFAM" id="SSF55874">
    <property type="entry name" value="ATPase domain of HSP90 chaperone/DNA topoisomerase II/histidine kinase"/>
    <property type="match status" value="1"/>
</dbReference>
<keyword evidence="6" id="KW-0808">Transferase</keyword>
<evidence type="ECO:0000259" key="16">
    <source>
        <dbReference type="Pfam" id="PF06580"/>
    </source>
</evidence>
<feature type="transmembrane region" description="Helical" evidence="14">
    <location>
        <begin position="41"/>
        <end position="62"/>
    </location>
</feature>
<keyword evidence="20" id="KW-1185">Reference proteome</keyword>
<evidence type="ECO:0000256" key="6">
    <source>
        <dbReference type="ARBA" id="ARBA00022679"/>
    </source>
</evidence>
<proteinExistence type="predicted"/>
<dbReference type="GO" id="GO:0005524">
    <property type="term" value="F:ATP binding"/>
    <property type="evidence" value="ECO:0007669"/>
    <property type="project" value="UniProtKB-KW"/>
</dbReference>
<keyword evidence="8" id="KW-0547">Nucleotide-binding</keyword>
<dbReference type="PANTHER" id="PTHR34220:SF7">
    <property type="entry name" value="SENSOR HISTIDINE KINASE YPDA"/>
    <property type="match status" value="1"/>
</dbReference>
<dbReference type="Proteomes" id="UP000339690">
    <property type="component" value="Chromosome"/>
</dbReference>
<reference evidence="19 20" key="1">
    <citation type="submission" date="2019-11" db="EMBL/GenBank/DDBJ databases">
        <title>Gracilibacillus salitolerans sp. nov., a moderate halophile isolated from a saline soil in northwest China.</title>
        <authorList>
            <person name="Gan L."/>
        </authorList>
    </citation>
    <scope>NUCLEOTIDE SEQUENCE [LARGE SCALE GENOMIC DNA]</scope>
    <source>
        <strain evidence="19 20">SCU50</strain>
    </source>
</reference>
<dbReference type="InterPro" id="IPR036890">
    <property type="entry name" value="HATPase_C_sf"/>
</dbReference>
<comment type="subcellular location">
    <subcellularLocation>
        <location evidence="2">Cell membrane</location>
        <topology evidence="2">Multi-pass membrane protein</topology>
    </subcellularLocation>
</comment>
<dbReference type="InterPro" id="IPR011620">
    <property type="entry name" value="Sig_transdc_His_kinase_LytS_TM"/>
</dbReference>
<name>A0A5Q2TG38_9BACI</name>
<sequence length="593" mass="65820">MIDLTIVLFERIGLLLLAAFMLTQIPGFRSLLDRDIAIDTVIYLAIVFGFIGILGTHTGVLIQMDTLVLESRITDVTSSEVLIGFSTVVVMIAGLLGGPYVGLCTGGITGIYLAFIGGDAWIANSLINPLAGLITGWTGQFFSDERVIAPGKALFIGMFPPVLHMGFLLIFISDHEKGVELVNTIGIPLVITNAVALAIFTMVIRAALNETEREAAIETNRALSIAEKALPILQDASLISNANKMAKLLYDELDVAAIAITDKEKVLSHVGLADDHHRLGEPLKMRLSHKALDTGDIQVAYDREGIQCRFEACPLKTAIMVPIYRSGEVIGLINLYFRHSQQIRAVEIELAKGLGTIISNQISGFEAERMKELLKEAEIRNLQAQINPHFLFNTFNLLHSLMRVNQEKARHILIQLSHYMRANLSIASKTLIPLKDELAHVNAYVEIVTARFMDQLIINIHIDPDLEDVLIPPATLQPLIENCIQHGLKDKQMKGRIDLTITRKKEWVYIEVRDNGKGFSDNILTLLGTEPMDQQNGNGTALYNINERLKGIMGEKSQLYFHNYPEKGSSVSFKIVVHTRSGINEDLRNDCRR</sequence>
<dbReference type="InterPro" id="IPR010559">
    <property type="entry name" value="Sig_transdc_His_kin_internal"/>
</dbReference>
<keyword evidence="7 14" id="KW-0812">Transmembrane</keyword>
<dbReference type="RefSeq" id="WP_153790262.1">
    <property type="nucleotide sequence ID" value="NZ_CP045915.1"/>
</dbReference>
<evidence type="ECO:0000256" key="2">
    <source>
        <dbReference type="ARBA" id="ARBA00004651"/>
    </source>
</evidence>
<dbReference type="Pfam" id="PF13185">
    <property type="entry name" value="GAF_2"/>
    <property type="match status" value="1"/>
</dbReference>
<feature type="transmembrane region" description="Helical" evidence="14">
    <location>
        <begin position="82"/>
        <end position="115"/>
    </location>
</feature>
<evidence type="ECO:0000256" key="10">
    <source>
        <dbReference type="ARBA" id="ARBA00022840"/>
    </source>
</evidence>
<evidence type="ECO:0000256" key="8">
    <source>
        <dbReference type="ARBA" id="ARBA00022741"/>
    </source>
</evidence>
<dbReference type="InterPro" id="IPR003594">
    <property type="entry name" value="HATPase_dom"/>
</dbReference>
<dbReference type="KEGG" id="grc:GI584_03610"/>
<evidence type="ECO:0000256" key="3">
    <source>
        <dbReference type="ARBA" id="ARBA00012438"/>
    </source>
</evidence>
<evidence type="ECO:0000256" key="9">
    <source>
        <dbReference type="ARBA" id="ARBA00022777"/>
    </source>
</evidence>
<evidence type="ECO:0000256" key="7">
    <source>
        <dbReference type="ARBA" id="ARBA00022692"/>
    </source>
</evidence>
<evidence type="ECO:0000256" key="14">
    <source>
        <dbReference type="SAM" id="Phobius"/>
    </source>
</evidence>
<dbReference type="GO" id="GO:0000155">
    <property type="term" value="F:phosphorelay sensor kinase activity"/>
    <property type="evidence" value="ECO:0007669"/>
    <property type="project" value="InterPro"/>
</dbReference>
<evidence type="ECO:0000256" key="11">
    <source>
        <dbReference type="ARBA" id="ARBA00022989"/>
    </source>
</evidence>
<evidence type="ECO:0000313" key="19">
    <source>
        <dbReference type="EMBL" id="QGH33177.1"/>
    </source>
</evidence>
<dbReference type="InterPro" id="IPR029016">
    <property type="entry name" value="GAF-like_dom_sf"/>
</dbReference>
<dbReference type="Gene3D" id="3.30.565.10">
    <property type="entry name" value="Histidine kinase-like ATPase, C-terminal domain"/>
    <property type="match status" value="1"/>
</dbReference>
<evidence type="ECO:0000256" key="12">
    <source>
        <dbReference type="ARBA" id="ARBA00023012"/>
    </source>
</evidence>
<evidence type="ECO:0000256" key="4">
    <source>
        <dbReference type="ARBA" id="ARBA00022475"/>
    </source>
</evidence>
<feature type="transmembrane region" description="Helical" evidence="14">
    <location>
        <begin position="185"/>
        <end position="208"/>
    </location>
</feature>
<feature type="domain" description="GAF" evidence="18">
    <location>
        <begin position="251"/>
        <end position="360"/>
    </location>
</feature>
<evidence type="ECO:0000256" key="5">
    <source>
        <dbReference type="ARBA" id="ARBA00022553"/>
    </source>
</evidence>
<feature type="transmembrane region" description="Helical" evidence="14">
    <location>
        <begin position="121"/>
        <end position="142"/>
    </location>
</feature>
<evidence type="ECO:0000259" key="15">
    <source>
        <dbReference type="Pfam" id="PF02518"/>
    </source>
</evidence>
<accession>A0A5Q2TG38</accession>
<dbReference type="EC" id="2.7.13.3" evidence="3"/>
<dbReference type="Gene3D" id="3.30.450.40">
    <property type="match status" value="1"/>
</dbReference>
<evidence type="ECO:0000259" key="18">
    <source>
        <dbReference type="Pfam" id="PF13185"/>
    </source>
</evidence>
<keyword evidence="5" id="KW-0597">Phosphoprotein</keyword>
<dbReference type="GO" id="GO:0071555">
    <property type="term" value="P:cell wall organization"/>
    <property type="evidence" value="ECO:0007669"/>
    <property type="project" value="InterPro"/>
</dbReference>
<dbReference type="InterPro" id="IPR050640">
    <property type="entry name" value="Bact_2-comp_sensor_kinase"/>
</dbReference>
<gene>
    <name evidence="19" type="ORF">GI584_03610</name>
</gene>
<dbReference type="GO" id="GO:0005886">
    <property type="term" value="C:plasma membrane"/>
    <property type="evidence" value="ECO:0007669"/>
    <property type="project" value="UniProtKB-SubCell"/>
</dbReference>
<keyword evidence="10" id="KW-0067">ATP-binding</keyword>
<feature type="domain" description="Signal transduction histidine kinase internal region" evidence="16">
    <location>
        <begin position="377"/>
        <end position="456"/>
    </location>
</feature>
<dbReference type="Pfam" id="PF07694">
    <property type="entry name" value="5TM-5TMR_LYT"/>
    <property type="match status" value="1"/>
</dbReference>
<dbReference type="SUPFAM" id="SSF55781">
    <property type="entry name" value="GAF domain-like"/>
    <property type="match status" value="1"/>
</dbReference>
<organism evidence="19 20">
    <name type="scientific">Gracilibacillus salitolerans</name>
    <dbReference type="NCBI Taxonomy" id="2663022"/>
    <lineage>
        <taxon>Bacteria</taxon>
        <taxon>Bacillati</taxon>
        <taxon>Bacillota</taxon>
        <taxon>Bacilli</taxon>
        <taxon>Bacillales</taxon>
        <taxon>Bacillaceae</taxon>
        <taxon>Gracilibacillus</taxon>
    </lineage>
</organism>
<protein>
    <recommendedName>
        <fullName evidence="3">histidine kinase</fullName>
        <ecNumber evidence="3">2.7.13.3</ecNumber>
    </recommendedName>
</protein>
<dbReference type="InterPro" id="IPR003018">
    <property type="entry name" value="GAF"/>
</dbReference>
<keyword evidence="4" id="KW-1003">Cell membrane</keyword>
<dbReference type="AlphaFoldDB" id="A0A5Q2TG38"/>
<dbReference type="Pfam" id="PF06580">
    <property type="entry name" value="His_kinase"/>
    <property type="match status" value="1"/>
</dbReference>
<feature type="transmembrane region" description="Helical" evidence="14">
    <location>
        <begin position="12"/>
        <end position="29"/>
    </location>
</feature>
<keyword evidence="11 14" id="KW-1133">Transmembrane helix</keyword>
<keyword evidence="13 14" id="KW-0472">Membrane</keyword>